<proteinExistence type="predicted"/>
<organism evidence="2">
    <name type="scientific">Solanum lycopersicum</name>
    <name type="common">Tomato</name>
    <name type="synonym">Lycopersicon esculentum</name>
    <dbReference type="NCBI Taxonomy" id="4081"/>
    <lineage>
        <taxon>Eukaryota</taxon>
        <taxon>Viridiplantae</taxon>
        <taxon>Streptophyta</taxon>
        <taxon>Embryophyta</taxon>
        <taxon>Tracheophyta</taxon>
        <taxon>Spermatophyta</taxon>
        <taxon>Magnoliopsida</taxon>
        <taxon>eudicotyledons</taxon>
        <taxon>Gunneridae</taxon>
        <taxon>Pentapetalae</taxon>
        <taxon>asterids</taxon>
        <taxon>lamiids</taxon>
        <taxon>Solanales</taxon>
        <taxon>Solanaceae</taxon>
        <taxon>Solanoideae</taxon>
        <taxon>Solaneae</taxon>
        <taxon>Solanum</taxon>
        <taxon>Solanum subgen. Lycopersicon</taxon>
    </lineage>
</organism>
<reference evidence="2" key="2">
    <citation type="submission" date="2019-01" db="UniProtKB">
        <authorList>
            <consortium name="EnsemblPlants"/>
        </authorList>
    </citation>
    <scope>IDENTIFICATION</scope>
    <source>
        <strain evidence="2">cv. Heinz 1706</strain>
    </source>
</reference>
<sequence length="62" mass="7279">MKLRQIVGILIYLTVTRSEICYSVNFMHSPTTSRLGATKMILRYVKRSLSHGLWYKMCATFY</sequence>
<evidence type="ECO:0000313" key="2">
    <source>
        <dbReference type="EnsemblPlants" id="Solyc09g064943.1.1"/>
    </source>
</evidence>
<protein>
    <recommendedName>
        <fullName evidence="4">Reverse transcriptase Ty1/copia-type domain-containing protein</fullName>
    </recommendedName>
</protein>
<dbReference type="Proteomes" id="UP000004994">
    <property type="component" value="Chromosome 9"/>
</dbReference>
<dbReference type="EnsemblPlants" id="Solyc09g064943.1.1">
    <property type="protein sequence ID" value="Solyc09g064943.1.1"/>
    <property type="gene ID" value="Solyc09g064943.1"/>
</dbReference>
<keyword evidence="3" id="KW-1185">Reference proteome</keyword>
<reference evidence="2" key="1">
    <citation type="journal article" date="2012" name="Nature">
        <title>The tomato genome sequence provides insights into fleshy fruit evolution.</title>
        <authorList>
            <consortium name="Tomato Genome Consortium"/>
        </authorList>
    </citation>
    <scope>NUCLEOTIDE SEQUENCE [LARGE SCALE GENOMIC DNA]</scope>
    <source>
        <strain evidence="2">cv. Heinz 1706</strain>
    </source>
</reference>
<dbReference type="PANTHER" id="PTHR11439:SF481">
    <property type="entry name" value="REVERSE TRANSCRIPTASE TY1_COPIA-TYPE DOMAIN-CONTAINING PROTEIN"/>
    <property type="match status" value="1"/>
</dbReference>
<accession>A0A3Q7I5M7</accession>
<feature type="signal peptide" evidence="1">
    <location>
        <begin position="1"/>
        <end position="18"/>
    </location>
</feature>
<feature type="chain" id="PRO_5018564545" description="Reverse transcriptase Ty1/copia-type domain-containing protein" evidence="1">
    <location>
        <begin position="19"/>
        <end position="62"/>
    </location>
</feature>
<keyword evidence="1" id="KW-0732">Signal</keyword>
<evidence type="ECO:0000256" key="1">
    <source>
        <dbReference type="SAM" id="SignalP"/>
    </source>
</evidence>
<dbReference type="Gramene" id="Solyc09g064943.1.1">
    <property type="protein sequence ID" value="Solyc09g064943.1.1"/>
    <property type="gene ID" value="Solyc09g064943.1"/>
</dbReference>
<evidence type="ECO:0000313" key="3">
    <source>
        <dbReference type="Proteomes" id="UP000004994"/>
    </source>
</evidence>
<dbReference type="InParanoid" id="A0A3Q7I5M7"/>
<dbReference type="AlphaFoldDB" id="A0A3Q7I5M7"/>
<dbReference type="PANTHER" id="PTHR11439">
    <property type="entry name" value="GAG-POL-RELATED RETROTRANSPOSON"/>
    <property type="match status" value="1"/>
</dbReference>
<evidence type="ECO:0008006" key="4">
    <source>
        <dbReference type="Google" id="ProtNLM"/>
    </source>
</evidence>
<name>A0A3Q7I5M7_SOLLC</name>